<dbReference type="InterPro" id="IPR000086">
    <property type="entry name" value="NUDIX_hydrolase_dom"/>
</dbReference>
<dbReference type="Pfam" id="PF00293">
    <property type="entry name" value="NUDIX"/>
    <property type="match status" value="1"/>
</dbReference>
<sequence length="191" mass="20509">MGDTPVPYPVESLRDPETLLDRDAVAVERVARGLDAESYEARRERYEDIDGVVQLGVTDGDGRVLLQDWNGTGEWAPPGGTVDPGEDWAAAARRSAERLTGVSVGVDGAVLVEDLRFERRDGSASFSAYGVSFVLSLAETAPSFREDPTVAPGSRFSGGDAELAWVSAVPDDTNENHVDHVDLFLRFAGAD</sequence>
<keyword evidence="3" id="KW-1185">Reference proteome</keyword>
<evidence type="ECO:0000313" key="3">
    <source>
        <dbReference type="Proteomes" id="UP000505020"/>
    </source>
</evidence>
<proteinExistence type="predicted"/>
<dbReference type="Proteomes" id="UP000505020">
    <property type="component" value="Chromosome"/>
</dbReference>
<dbReference type="AlphaFoldDB" id="A0A7D3XVX4"/>
<organism evidence="2 3">
    <name type="scientific">Halorubrum salinarum</name>
    <dbReference type="NCBI Taxonomy" id="2739057"/>
    <lineage>
        <taxon>Archaea</taxon>
        <taxon>Methanobacteriati</taxon>
        <taxon>Methanobacteriota</taxon>
        <taxon>Stenosarchaea group</taxon>
        <taxon>Halobacteria</taxon>
        <taxon>Halobacteriales</taxon>
        <taxon>Haloferacaceae</taxon>
        <taxon>Halorubrum</taxon>
    </lineage>
</organism>
<protein>
    <submittedName>
        <fullName evidence="2">NUDIX domain-containing protein</fullName>
    </submittedName>
</protein>
<dbReference type="Gene3D" id="3.90.79.10">
    <property type="entry name" value="Nucleoside Triphosphate Pyrophosphohydrolase"/>
    <property type="match status" value="1"/>
</dbReference>
<gene>
    <name evidence="2" type="ORF">HPS36_10545</name>
</gene>
<dbReference type="EMBL" id="CP053941">
    <property type="protein sequence ID" value="QKG93284.1"/>
    <property type="molecule type" value="Genomic_DNA"/>
</dbReference>
<dbReference type="KEGG" id="hsai:HPS36_10545"/>
<dbReference type="InterPro" id="IPR015797">
    <property type="entry name" value="NUDIX_hydrolase-like_dom_sf"/>
</dbReference>
<dbReference type="SUPFAM" id="SSF55811">
    <property type="entry name" value="Nudix"/>
    <property type="match status" value="1"/>
</dbReference>
<dbReference type="GeneID" id="55595445"/>
<feature type="domain" description="Nudix hydrolase" evidence="1">
    <location>
        <begin position="53"/>
        <end position="111"/>
    </location>
</feature>
<dbReference type="RefSeq" id="WP_137717368.1">
    <property type="nucleotide sequence ID" value="NZ_CP053941.1"/>
</dbReference>
<evidence type="ECO:0000259" key="1">
    <source>
        <dbReference type="Pfam" id="PF00293"/>
    </source>
</evidence>
<reference evidence="2 3" key="1">
    <citation type="submission" date="2020-05" db="EMBL/GenBank/DDBJ databases">
        <title>Halorubrum RHB-C sp.nov., an extremely halophilic archaeon isolated from solar salt farm.</title>
        <authorList>
            <person name="Ho H."/>
            <person name="Danganan R.E."/>
            <person name="Dedeles G.R."/>
            <person name="Kim S.-G."/>
        </authorList>
    </citation>
    <scope>NUCLEOTIDE SEQUENCE [LARGE SCALE GENOMIC DNA]</scope>
    <source>
        <strain evidence="2 3">RHB-C</strain>
    </source>
</reference>
<evidence type="ECO:0000313" key="2">
    <source>
        <dbReference type="EMBL" id="QKG93284.1"/>
    </source>
</evidence>
<name>A0A7D3XVX4_9EURY</name>
<accession>A0A7D3XVX4</accession>